<dbReference type="EMBL" id="AGNL01013196">
    <property type="protein sequence ID" value="EJK67394.1"/>
    <property type="molecule type" value="Genomic_DNA"/>
</dbReference>
<reference evidence="2 3" key="1">
    <citation type="journal article" date="2012" name="Genome Biol.">
        <title>Genome and low-iron response of an oceanic diatom adapted to chronic iron limitation.</title>
        <authorList>
            <person name="Lommer M."/>
            <person name="Specht M."/>
            <person name="Roy A.S."/>
            <person name="Kraemer L."/>
            <person name="Andreson R."/>
            <person name="Gutowska M.A."/>
            <person name="Wolf J."/>
            <person name="Bergner S.V."/>
            <person name="Schilhabel M.B."/>
            <person name="Klostermeier U.C."/>
            <person name="Beiko R.G."/>
            <person name="Rosenstiel P."/>
            <person name="Hippler M."/>
            <person name="Laroche J."/>
        </authorList>
    </citation>
    <scope>NUCLEOTIDE SEQUENCE [LARGE SCALE GENOMIC DNA]</scope>
    <source>
        <strain evidence="2 3">CCMP1005</strain>
    </source>
</reference>
<dbReference type="AlphaFoldDB" id="K0SQU8"/>
<organism evidence="2 3">
    <name type="scientific">Thalassiosira oceanica</name>
    <name type="common">Marine diatom</name>
    <dbReference type="NCBI Taxonomy" id="159749"/>
    <lineage>
        <taxon>Eukaryota</taxon>
        <taxon>Sar</taxon>
        <taxon>Stramenopiles</taxon>
        <taxon>Ochrophyta</taxon>
        <taxon>Bacillariophyta</taxon>
        <taxon>Coscinodiscophyceae</taxon>
        <taxon>Thalassiosirophycidae</taxon>
        <taxon>Thalassiosirales</taxon>
        <taxon>Thalassiosiraceae</taxon>
        <taxon>Thalassiosira</taxon>
    </lineage>
</organism>
<sequence length="147" mass="15274">MGYCLVFGAPYGAVVDYRCVLACLKAEHKLGRLIVFTGGLPSGHSQIPTRGRGLLAALAGIIIGVRGLDGSSASTQPLRWQRPSSELSAGVAEVFRRGSPKCVRDDTPIASPLGGATSSPPPPSRRRVVGRVERSRRVPGKDGGGAA</sequence>
<dbReference type="Proteomes" id="UP000266841">
    <property type="component" value="Unassembled WGS sequence"/>
</dbReference>
<evidence type="ECO:0000313" key="2">
    <source>
        <dbReference type="EMBL" id="EJK67394.1"/>
    </source>
</evidence>
<comment type="caution">
    <text evidence="2">The sequence shown here is derived from an EMBL/GenBank/DDBJ whole genome shotgun (WGS) entry which is preliminary data.</text>
</comment>
<feature type="region of interest" description="Disordered" evidence="1">
    <location>
        <begin position="102"/>
        <end position="147"/>
    </location>
</feature>
<gene>
    <name evidence="2" type="ORF">THAOC_11580</name>
</gene>
<feature type="compositionally biased region" description="Basic and acidic residues" evidence="1">
    <location>
        <begin position="130"/>
        <end position="140"/>
    </location>
</feature>
<name>K0SQU8_THAOC</name>
<proteinExistence type="predicted"/>
<keyword evidence="3" id="KW-1185">Reference proteome</keyword>
<evidence type="ECO:0000313" key="3">
    <source>
        <dbReference type="Proteomes" id="UP000266841"/>
    </source>
</evidence>
<accession>K0SQU8</accession>
<evidence type="ECO:0000256" key="1">
    <source>
        <dbReference type="SAM" id="MobiDB-lite"/>
    </source>
</evidence>
<protein>
    <submittedName>
        <fullName evidence="2">Uncharacterized protein</fullName>
    </submittedName>
</protein>